<dbReference type="AlphaFoldDB" id="A0A822F7V3"/>
<keyword evidence="1" id="KW-1133">Transmembrane helix</keyword>
<sequence length="26" mass="2571">MASLAFSGVYCGTCFIMLTGGAIAAD</sequence>
<comment type="caution">
    <text evidence="2">The sequence shown here is derived from an EMBL/GenBank/DDBJ whole genome shotgun (WGS) entry which is preliminary data.</text>
</comment>
<protein>
    <submittedName>
        <fullName evidence="2">Uncharacterized protein</fullName>
    </submittedName>
</protein>
<evidence type="ECO:0000313" key="3">
    <source>
        <dbReference type="Proteomes" id="UP000663848"/>
    </source>
</evidence>
<reference evidence="2" key="1">
    <citation type="submission" date="2021-02" db="EMBL/GenBank/DDBJ databases">
        <authorList>
            <person name="Nowell W R."/>
        </authorList>
    </citation>
    <scope>NUCLEOTIDE SEQUENCE</scope>
</reference>
<accession>A0A822F7V3</accession>
<proteinExistence type="predicted"/>
<evidence type="ECO:0000313" key="2">
    <source>
        <dbReference type="EMBL" id="CAF5123629.1"/>
    </source>
</evidence>
<gene>
    <name evidence="2" type="ORF">QYT958_LOCUS46214</name>
</gene>
<feature type="transmembrane region" description="Helical" evidence="1">
    <location>
        <begin position="6"/>
        <end position="25"/>
    </location>
</feature>
<dbReference type="Proteomes" id="UP000663848">
    <property type="component" value="Unassembled WGS sequence"/>
</dbReference>
<evidence type="ECO:0000256" key="1">
    <source>
        <dbReference type="SAM" id="Phobius"/>
    </source>
</evidence>
<keyword evidence="1" id="KW-0812">Transmembrane</keyword>
<feature type="non-terminal residue" evidence="2">
    <location>
        <position position="1"/>
    </location>
</feature>
<name>A0A822F7V3_9BILA</name>
<keyword evidence="1" id="KW-0472">Membrane</keyword>
<organism evidence="2 3">
    <name type="scientific">Rotaria socialis</name>
    <dbReference type="NCBI Taxonomy" id="392032"/>
    <lineage>
        <taxon>Eukaryota</taxon>
        <taxon>Metazoa</taxon>
        <taxon>Spiralia</taxon>
        <taxon>Gnathifera</taxon>
        <taxon>Rotifera</taxon>
        <taxon>Eurotatoria</taxon>
        <taxon>Bdelloidea</taxon>
        <taxon>Philodinida</taxon>
        <taxon>Philodinidae</taxon>
        <taxon>Rotaria</taxon>
    </lineage>
</organism>
<dbReference type="EMBL" id="CAJOBR010081138">
    <property type="protein sequence ID" value="CAF5123629.1"/>
    <property type="molecule type" value="Genomic_DNA"/>
</dbReference>